<dbReference type="Proteomes" id="UP000004319">
    <property type="component" value="Unassembled WGS sequence"/>
</dbReference>
<reference evidence="1 2" key="1">
    <citation type="journal article" date="2011" name="Biochem. Biophys. Res. Commun.">
        <title>Increased number of Arginine-based salt bridges contributes to the thermotolerance of thermotolerant acetic acid bacteria, Acetobacter tropicalis SKU1100.</title>
        <authorList>
            <person name="Matsutani M."/>
            <person name="Hirakawa H."/>
            <person name="Nishikura M."/>
            <person name="Soemphol W."/>
            <person name="Ali I.A.I."/>
            <person name="Yakushi T."/>
            <person name="Matsushita K."/>
        </authorList>
    </citation>
    <scope>NUCLEOTIDE SEQUENCE [LARGE SCALE GENOMIC DNA]</scope>
    <source>
        <strain evidence="1 2">NBRC 101654</strain>
    </source>
</reference>
<organism evidence="1 2">
    <name type="scientific">Acetobacter tropicalis NBRC 101654</name>
    <dbReference type="NCBI Taxonomy" id="749388"/>
    <lineage>
        <taxon>Bacteria</taxon>
        <taxon>Pseudomonadati</taxon>
        <taxon>Pseudomonadota</taxon>
        <taxon>Alphaproteobacteria</taxon>
        <taxon>Acetobacterales</taxon>
        <taxon>Acetobacteraceae</taxon>
        <taxon>Acetobacter</taxon>
    </lineage>
</organism>
<dbReference type="EMBL" id="BABS01000080">
    <property type="protein sequence ID" value="GAA09295.1"/>
    <property type="molecule type" value="Genomic_DNA"/>
</dbReference>
<accession>F7VG00</accession>
<dbReference type="Pfam" id="PF23148">
    <property type="entry name" value="Gp77"/>
    <property type="match status" value="1"/>
</dbReference>
<dbReference type="InterPro" id="IPR056928">
    <property type="entry name" value="Gp77-like"/>
</dbReference>
<proteinExistence type="predicted"/>
<name>F7VG00_9PROT</name>
<comment type="caution">
    <text evidence="1">The sequence shown here is derived from an EMBL/GenBank/DDBJ whole genome shotgun (WGS) entry which is preliminary data.</text>
</comment>
<sequence>MPLPVDLIPPSRAALSYSGNTNTSGRMTGPGNLPYVGWEVDQQRSIPLSYSKMTACSCQVSYSLPSWPSKVSADTLDYAVDCTSWLKNGADTLGPFPVMVEPEGLDILWPTVMRNPDTGRVYAVVCLSGGSTGQTYTITFLLTTLLGRTRTTAIQLPVNTLWSQKRHRGGISLPDGTPVAPNSLQTPDGSILTLGPSVTSLVSTTRLVTVDDRRHLTTPSGRPLLDAEYQAHTRPEFRAYQRDVDGRLGAVQKGIEALAAEVKKLNTPRAWIFGSLTVLGSALGSGIVTALHNALH</sequence>
<evidence type="ECO:0000313" key="1">
    <source>
        <dbReference type="EMBL" id="GAA09295.1"/>
    </source>
</evidence>
<gene>
    <name evidence="1" type="ORF">ATPR_2299</name>
</gene>
<protein>
    <submittedName>
        <fullName evidence="1">Uncharacterized protein</fullName>
    </submittedName>
</protein>
<dbReference type="AlphaFoldDB" id="F7VG00"/>
<evidence type="ECO:0000313" key="2">
    <source>
        <dbReference type="Proteomes" id="UP000004319"/>
    </source>
</evidence>